<protein>
    <recommendedName>
        <fullName evidence="4">Lipoprotein</fullName>
    </recommendedName>
</protein>
<dbReference type="Pfam" id="PF19765">
    <property type="entry name" value="DUF6252"/>
    <property type="match status" value="1"/>
</dbReference>
<feature type="signal peptide" evidence="1">
    <location>
        <begin position="1"/>
        <end position="18"/>
    </location>
</feature>
<keyword evidence="3" id="KW-1185">Reference proteome</keyword>
<evidence type="ECO:0000256" key="1">
    <source>
        <dbReference type="SAM" id="SignalP"/>
    </source>
</evidence>
<feature type="chain" id="PRO_5013057314" description="Lipoprotein" evidence="1">
    <location>
        <begin position="19"/>
        <end position="229"/>
    </location>
</feature>
<sequence>MKKFVVLFLVVMAAVACGDNVEFNTPAIQGNFEGTAWRADYYAADVDFGGFLFEGGRGLEVLQLVTPTDGVGTFDLSSESAAEAIFKGVDGTIFSTANSPDPSVTLYPVEGTISVQNIDNSSSPQRISGEFNFTAFSADGLRSVNFIDGVFYRVPLTGGLVSLGDTNSCQQASQALNSAEQIFNNTTAGDTDYIEVCNAYRDALLDAIDACGDSSGNLQTTLDDLGDCL</sequence>
<dbReference type="RefSeq" id="WP_094966628.1">
    <property type="nucleotide sequence ID" value="NZ_NGJN01000001.1"/>
</dbReference>
<comment type="caution">
    <text evidence="2">The sequence shown here is derived from an EMBL/GenBank/DDBJ whole genome shotgun (WGS) entry which is preliminary data.</text>
</comment>
<evidence type="ECO:0008006" key="4">
    <source>
        <dbReference type="Google" id="ProtNLM"/>
    </source>
</evidence>
<evidence type="ECO:0000313" key="3">
    <source>
        <dbReference type="Proteomes" id="UP000216840"/>
    </source>
</evidence>
<keyword evidence="1" id="KW-0732">Signal</keyword>
<organism evidence="2 3">
    <name type="scientific">Winogradskyella aurantia</name>
    <dbReference type="NCBI Taxonomy" id="1915063"/>
    <lineage>
        <taxon>Bacteria</taxon>
        <taxon>Pseudomonadati</taxon>
        <taxon>Bacteroidota</taxon>
        <taxon>Flavobacteriia</taxon>
        <taxon>Flavobacteriales</taxon>
        <taxon>Flavobacteriaceae</taxon>
        <taxon>Winogradskyella</taxon>
    </lineage>
</organism>
<name>A0A265UZ18_9FLAO</name>
<dbReference type="EMBL" id="NGJN01000001">
    <property type="protein sequence ID" value="OZV70551.1"/>
    <property type="molecule type" value="Genomic_DNA"/>
</dbReference>
<gene>
    <name evidence="2" type="ORF">CA834_00095</name>
</gene>
<dbReference type="AlphaFoldDB" id="A0A265UZ18"/>
<proteinExistence type="predicted"/>
<accession>A0A265UZ18</accession>
<dbReference type="OrthoDB" id="1448607at2"/>
<reference evidence="2 3" key="1">
    <citation type="submission" date="2017-05" db="EMBL/GenBank/DDBJ databases">
        <title>The draft genome sequence of Idiomarina salinarum WNB302.</title>
        <authorList>
            <person name="Sun Y."/>
            <person name="Chen B."/>
            <person name="Du Z."/>
        </authorList>
    </citation>
    <scope>NUCLEOTIDE SEQUENCE [LARGE SCALE GENOMIC DNA]</scope>
    <source>
        <strain evidence="2 3">WNB302</strain>
    </source>
</reference>
<dbReference type="Proteomes" id="UP000216840">
    <property type="component" value="Unassembled WGS sequence"/>
</dbReference>
<dbReference type="InterPro" id="IPR046219">
    <property type="entry name" value="DUF6252"/>
</dbReference>
<dbReference type="PROSITE" id="PS51257">
    <property type="entry name" value="PROKAR_LIPOPROTEIN"/>
    <property type="match status" value="1"/>
</dbReference>
<evidence type="ECO:0000313" key="2">
    <source>
        <dbReference type="EMBL" id="OZV70551.1"/>
    </source>
</evidence>